<feature type="region of interest" description="Disordered" evidence="2">
    <location>
        <begin position="500"/>
        <end position="519"/>
    </location>
</feature>
<keyword evidence="1" id="KW-0175">Coiled coil</keyword>
<organism evidence="3 4">
    <name type="scientific">Luteipulveratus mongoliensis</name>
    <dbReference type="NCBI Taxonomy" id="571913"/>
    <lineage>
        <taxon>Bacteria</taxon>
        <taxon>Bacillati</taxon>
        <taxon>Actinomycetota</taxon>
        <taxon>Actinomycetes</taxon>
        <taxon>Micrococcales</taxon>
        <taxon>Dermacoccaceae</taxon>
        <taxon>Luteipulveratus</taxon>
    </lineage>
</organism>
<protein>
    <submittedName>
        <fullName evidence="3">Uncharacterized protein</fullName>
    </submittedName>
</protein>
<dbReference type="RefSeq" id="WP_052595785.1">
    <property type="nucleotide sequence ID" value="NZ_CP011112.1"/>
</dbReference>
<dbReference type="STRING" id="571913.VV02_24160"/>
<dbReference type="KEGG" id="lmoi:VV02_24160"/>
<dbReference type="AlphaFoldDB" id="A0A0K1JND7"/>
<reference evidence="3 4" key="1">
    <citation type="submission" date="2015-03" db="EMBL/GenBank/DDBJ databases">
        <title>Luteipulveratus halotolerans sp. nov., a novel actinobacterium (Dermacoccaceae) from Sarawak, Malaysia.</title>
        <authorList>
            <person name="Juboi H."/>
            <person name="Basik A."/>
            <person name="Shamsul S.S."/>
            <person name="Arnold P."/>
            <person name="Schmitt E.K."/>
            <person name="Sanglier J.-J."/>
            <person name="Yeo T."/>
        </authorList>
    </citation>
    <scope>NUCLEOTIDE SEQUENCE [LARGE SCALE GENOMIC DNA]</scope>
    <source>
        <strain evidence="3 4">MN07-A0370</strain>
    </source>
</reference>
<evidence type="ECO:0000256" key="2">
    <source>
        <dbReference type="SAM" id="MobiDB-lite"/>
    </source>
</evidence>
<evidence type="ECO:0000313" key="3">
    <source>
        <dbReference type="EMBL" id="AKU18222.1"/>
    </source>
</evidence>
<gene>
    <name evidence="3" type="ORF">VV02_24160</name>
</gene>
<feature type="coiled-coil region" evidence="1">
    <location>
        <begin position="250"/>
        <end position="295"/>
    </location>
</feature>
<evidence type="ECO:0000256" key="1">
    <source>
        <dbReference type="SAM" id="Coils"/>
    </source>
</evidence>
<name>A0A0K1JND7_9MICO</name>
<dbReference type="EMBL" id="CP011112">
    <property type="protein sequence ID" value="AKU18222.1"/>
    <property type="molecule type" value="Genomic_DNA"/>
</dbReference>
<dbReference type="OrthoDB" id="4564600at2"/>
<accession>A0A0K1JND7</accession>
<proteinExistence type="predicted"/>
<sequence length="519" mass="58822">MSVSDWSDAQWDRYHRDVYAPARVDRGEQPRNLGDYRAIRERFATNGEVGASWEDEVRQALDLRSERGWGVHVYYDTDRGARFHDHAADYQVRIAIEAKAGEAPDKTAERQLAKDERLLMDGGVAIWVVEDLAKLPQAALERARRLEQNYPSTFMLREVTDLSRDRVVEEIQLLLRDRELAHFIERKRELTRETIRAGRDLERNQAKASQVAVDLGYDPGTDRWTRTLTDADQDRYSEITRYVYLTADRERDLSEELHGVTEELEVIEGEREVLRDRVAERQQRLERELERSYQAHDARGDQLTRTAESVAGTRAHVLEAIQGTADEAGELARRVEDGISRELPVGAAVIELAARLEHEATLGRHLERLDQAAERLGLELAQRTGPPGREEVVVDLDRRDWHQQRSGASYIHTASRPGLLQRLHGDPVVQAHKARKVAESHIAHQTSGGHPASAAAVDAHVRELRQAGLDASAIRERVSTEQVPWRTEVSISRQAMPAVHDSAARWQSPGCGRGDDIGR</sequence>
<dbReference type="Proteomes" id="UP000066480">
    <property type="component" value="Chromosome"/>
</dbReference>
<keyword evidence="4" id="KW-1185">Reference proteome</keyword>
<evidence type="ECO:0000313" key="4">
    <source>
        <dbReference type="Proteomes" id="UP000066480"/>
    </source>
</evidence>